<feature type="chain" id="PRO_5045038929" description="FMN-binding protein" evidence="2">
    <location>
        <begin position="27"/>
        <end position="154"/>
    </location>
</feature>
<evidence type="ECO:0000313" key="4">
    <source>
        <dbReference type="Proteomes" id="UP001501265"/>
    </source>
</evidence>
<feature type="compositionally biased region" description="Low complexity" evidence="1">
    <location>
        <begin position="27"/>
        <end position="50"/>
    </location>
</feature>
<accession>A0ABP9BPC5</accession>
<keyword evidence="2" id="KW-0732">Signal</keyword>
<keyword evidence="4" id="KW-1185">Reference proteome</keyword>
<feature type="signal peptide" evidence="2">
    <location>
        <begin position="1"/>
        <end position="26"/>
    </location>
</feature>
<comment type="caution">
    <text evidence="3">The sequence shown here is derived from an EMBL/GenBank/DDBJ whole genome shotgun (WGS) entry which is preliminary data.</text>
</comment>
<sequence length="154" mass="15883">MRALNRLNKKVTAAALVGVSAAAALAGCSSPDEASTTSSPLTSSSASPETGAPSTAEGDYADGKYRADGEYGTQDSSIGVSLTLDNGVITEADIEPHATNETSRDYQERFAEAAPDLVVGRDVDDANLDRVAGSSGTPDGFNDALRKIREEASR</sequence>
<dbReference type="EMBL" id="BAABIG010000024">
    <property type="protein sequence ID" value="GAA4798507.1"/>
    <property type="molecule type" value="Genomic_DNA"/>
</dbReference>
<reference evidence="4" key="1">
    <citation type="journal article" date="2019" name="Int. J. Syst. Evol. Microbiol.">
        <title>The Global Catalogue of Microorganisms (GCM) 10K type strain sequencing project: providing services to taxonomists for standard genome sequencing and annotation.</title>
        <authorList>
            <consortium name="The Broad Institute Genomics Platform"/>
            <consortium name="The Broad Institute Genome Sequencing Center for Infectious Disease"/>
            <person name="Wu L."/>
            <person name="Ma J."/>
        </authorList>
    </citation>
    <scope>NUCLEOTIDE SEQUENCE [LARGE SCALE GENOMIC DNA]</scope>
    <source>
        <strain evidence="4">JCM 18081</strain>
    </source>
</reference>
<name>A0ABP9BPC5_9ACTN</name>
<dbReference type="Proteomes" id="UP001501265">
    <property type="component" value="Unassembled WGS sequence"/>
</dbReference>
<dbReference type="RefSeq" id="WP_345619851.1">
    <property type="nucleotide sequence ID" value="NZ_BAABIG010000024.1"/>
</dbReference>
<evidence type="ECO:0008006" key="5">
    <source>
        <dbReference type="Google" id="ProtNLM"/>
    </source>
</evidence>
<protein>
    <recommendedName>
        <fullName evidence="5">FMN-binding protein</fullName>
    </recommendedName>
</protein>
<organism evidence="3 4">
    <name type="scientific">Streptomyces ziwulingensis</name>
    <dbReference type="NCBI Taxonomy" id="1045501"/>
    <lineage>
        <taxon>Bacteria</taxon>
        <taxon>Bacillati</taxon>
        <taxon>Actinomycetota</taxon>
        <taxon>Actinomycetes</taxon>
        <taxon>Kitasatosporales</taxon>
        <taxon>Streptomycetaceae</taxon>
        <taxon>Streptomyces</taxon>
    </lineage>
</organism>
<gene>
    <name evidence="3" type="ORF">GCM10023220_27910</name>
</gene>
<evidence type="ECO:0000256" key="1">
    <source>
        <dbReference type="SAM" id="MobiDB-lite"/>
    </source>
</evidence>
<dbReference type="PROSITE" id="PS51257">
    <property type="entry name" value="PROKAR_LIPOPROTEIN"/>
    <property type="match status" value="1"/>
</dbReference>
<proteinExistence type="predicted"/>
<feature type="region of interest" description="Disordered" evidence="1">
    <location>
        <begin position="27"/>
        <end position="78"/>
    </location>
</feature>
<evidence type="ECO:0000256" key="2">
    <source>
        <dbReference type="SAM" id="SignalP"/>
    </source>
</evidence>
<dbReference type="Gene3D" id="3.90.1010.20">
    <property type="match status" value="1"/>
</dbReference>
<evidence type="ECO:0000313" key="3">
    <source>
        <dbReference type="EMBL" id="GAA4798507.1"/>
    </source>
</evidence>